<sequence>MLLRLIKMEEVSVSDEEAFLFAMELACGSTVPMVLKSLLELGIIDNIAKAGPGTYLSSSQIVAQIPMIKNPHAPAMLERLLCLLASYNILLCKLHQLPDGKVEKHYALHPKAKYFVPNQDGVSVAAFFLMEQDKVLKDMWYHLTDSIKEGGLPFNNAYGMTAFEFHGLNPRFNKLFNKGLSDCSTIIMKKILETYDGFEGVGSVVDVGGGTGAVIDMIASKYPSIKCVNFDLPHVIKEAPSYAGVEHIGGDMFVSVPQGDTIFMKWTCHDWNDEQCLKLLKNCYDSLPEAGKVILAEGIIPDSPDSSLASRCEFQMDVTMLSHSPGGKERTEKEFQALAMEAGFQGFRVACCVLNTYVMEFLKSSRP</sequence>
<dbReference type="AlphaFoldDB" id="A0AAN9PJA9"/>
<dbReference type="PROSITE" id="PS51683">
    <property type="entry name" value="SAM_OMT_II"/>
    <property type="match status" value="1"/>
</dbReference>
<keyword evidence="4" id="KW-0949">S-adenosyl-L-methionine</keyword>
<dbReference type="Pfam" id="PF00891">
    <property type="entry name" value="Methyltransf_2"/>
    <property type="match status" value="1"/>
</dbReference>
<protein>
    <recommendedName>
        <fullName evidence="6">caffeate O-methyltransferase</fullName>
        <ecNumber evidence="6">2.1.1.68</ecNumber>
    </recommendedName>
</protein>
<accession>A0AAN9PJA9</accession>
<dbReference type="InterPro" id="IPR012967">
    <property type="entry name" value="COMT_dimerisation"/>
</dbReference>
<comment type="caution">
    <text evidence="11">The sequence shown here is derived from an EMBL/GenBank/DDBJ whole genome shotgun (WGS) entry which is preliminary data.</text>
</comment>
<dbReference type="FunFam" id="1.10.10.10:FF:000357">
    <property type="entry name" value="Caffeic acid 3-O-methyltransferase"/>
    <property type="match status" value="1"/>
</dbReference>
<reference evidence="11 12" key="1">
    <citation type="submission" date="2024-01" db="EMBL/GenBank/DDBJ databases">
        <title>The genomes of 5 underutilized Papilionoideae crops provide insights into root nodulation and disease resistance.</title>
        <authorList>
            <person name="Yuan L."/>
        </authorList>
    </citation>
    <scope>NUCLEOTIDE SEQUENCE [LARGE SCALE GENOMIC DNA]</scope>
    <source>
        <strain evidence="11">LY-2023</strain>
        <tissue evidence="11">Leaf</tissue>
    </source>
</reference>
<comment type="function">
    <text evidence="7">Catalyzes the conversion of caffeic acid to ferulic acid and of 5-hydroxyferulic acid to sinapic acid. The resulting products may subsequently be converted to the corresponding alcohols that are incorporated into lignins.</text>
</comment>
<dbReference type="GO" id="GO:0032259">
    <property type="term" value="P:methylation"/>
    <property type="evidence" value="ECO:0007669"/>
    <property type="project" value="UniProtKB-KW"/>
</dbReference>
<dbReference type="InterPro" id="IPR001077">
    <property type="entry name" value="COMT_C"/>
</dbReference>
<feature type="domain" description="O-methyltransferase C-terminal" evidence="9">
    <location>
        <begin position="140"/>
        <end position="345"/>
    </location>
</feature>
<dbReference type="EMBL" id="JAYKXN010000003">
    <property type="protein sequence ID" value="KAK7299824.1"/>
    <property type="molecule type" value="Genomic_DNA"/>
</dbReference>
<dbReference type="PIRSF" id="PIRSF005739">
    <property type="entry name" value="O-mtase"/>
    <property type="match status" value="1"/>
</dbReference>
<name>A0AAN9PJA9_CLITE</name>
<dbReference type="Gene3D" id="3.40.50.150">
    <property type="entry name" value="Vaccinia Virus protein VP39"/>
    <property type="match status" value="1"/>
</dbReference>
<evidence type="ECO:0000313" key="12">
    <source>
        <dbReference type="Proteomes" id="UP001359559"/>
    </source>
</evidence>
<keyword evidence="5" id="KW-0438">Lignin biosynthesis</keyword>
<dbReference type="EC" id="2.1.1.68" evidence="6"/>
<evidence type="ECO:0000256" key="5">
    <source>
        <dbReference type="ARBA" id="ARBA00022733"/>
    </source>
</evidence>
<dbReference type="GO" id="GO:0008757">
    <property type="term" value="F:S-adenosylmethionine-dependent methyltransferase activity"/>
    <property type="evidence" value="ECO:0007669"/>
    <property type="project" value="UniProtKB-ARBA"/>
</dbReference>
<dbReference type="SUPFAM" id="SSF46785">
    <property type="entry name" value="Winged helix' DNA-binding domain"/>
    <property type="match status" value="1"/>
</dbReference>
<gene>
    <name evidence="11" type="ORF">RJT34_10652</name>
</gene>
<dbReference type="InterPro" id="IPR036388">
    <property type="entry name" value="WH-like_DNA-bd_sf"/>
</dbReference>
<evidence type="ECO:0000256" key="2">
    <source>
        <dbReference type="ARBA" id="ARBA00022603"/>
    </source>
</evidence>
<dbReference type="GO" id="GO:0009809">
    <property type="term" value="P:lignin biosynthetic process"/>
    <property type="evidence" value="ECO:0007669"/>
    <property type="project" value="UniProtKB-KW"/>
</dbReference>
<dbReference type="InterPro" id="IPR029063">
    <property type="entry name" value="SAM-dependent_MTases_sf"/>
</dbReference>
<feature type="domain" description="O-methyltransferase dimerisation" evidence="10">
    <location>
        <begin position="23"/>
        <end position="117"/>
    </location>
</feature>
<evidence type="ECO:0000256" key="7">
    <source>
        <dbReference type="ARBA" id="ARBA00045231"/>
    </source>
</evidence>
<dbReference type="GO" id="GO:0047763">
    <property type="term" value="F:caffeate O-methyltransferase activity"/>
    <property type="evidence" value="ECO:0007669"/>
    <property type="project" value="UniProtKB-EC"/>
</dbReference>
<evidence type="ECO:0000259" key="10">
    <source>
        <dbReference type="Pfam" id="PF08100"/>
    </source>
</evidence>
<dbReference type="PANTHER" id="PTHR11746">
    <property type="entry name" value="O-METHYLTRANSFERASE"/>
    <property type="match status" value="1"/>
</dbReference>
<evidence type="ECO:0000256" key="1">
    <source>
        <dbReference type="ARBA" id="ARBA00004928"/>
    </source>
</evidence>
<dbReference type="SUPFAM" id="SSF53335">
    <property type="entry name" value="S-adenosyl-L-methionine-dependent methyltransferases"/>
    <property type="match status" value="1"/>
</dbReference>
<keyword evidence="3" id="KW-0808">Transferase</keyword>
<evidence type="ECO:0000256" key="6">
    <source>
        <dbReference type="ARBA" id="ARBA00039011"/>
    </source>
</evidence>
<comment type="pathway">
    <text evidence="1">Aromatic compound metabolism; phenylpropanoid biosynthesis.</text>
</comment>
<dbReference type="InterPro" id="IPR036390">
    <property type="entry name" value="WH_DNA-bd_sf"/>
</dbReference>
<evidence type="ECO:0000256" key="4">
    <source>
        <dbReference type="ARBA" id="ARBA00022691"/>
    </source>
</evidence>
<evidence type="ECO:0000256" key="8">
    <source>
        <dbReference type="PIRSR" id="PIRSR005739-1"/>
    </source>
</evidence>
<evidence type="ECO:0000259" key="9">
    <source>
        <dbReference type="Pfam" id="PF00891"/>
    </source>
</evidence>
<dbReference type="FunFam" id="3.40.50.150:FF:000061">
    <property type="entry name" value="Caffeic acid O-methyltransferase"/>
    <property type="match status" value="1"/>
</dbReference>
<evidence type="ECO:0000256" key="3">
    <source>
        <dbReference type="ARBA" id="ARBA00022679"/>
    </source>
</evidence>
<dbReference type="GO" id="GO:0046983">
    <property type="term" value="F:protein dimerization activity"/>
    <property type="evidence" value="ECO:0007669"/>
    <property type="project" value="InterPro"/>
</dbReference>
<keyword evidence="12" id="KW-1185">Reference proteome</keyword>
<dbReference type="Pfam" id="PF08100">
    <property type="entry name" value="Dimerisation"/>
    <property type="match status" value="1"/>
</dbReference>
<feature type="active site" description="Proton acceptor" evidence="8">
    <location>
        <position position="269"/>
    </location>
</feature>
<dbReference type="InterPro" id="IPR016461">
    <property type="entry name" value="COMT-like"/>
</dbReference>
<dbReference type="Proteomes" id="UP001359559">
    <property type="component" value="Unassembled WGS sequence"/>
</dbReference>
<dbReference type="Gene3D" id="1.10.10.10">
    <property type="entry name" value="Winged helix-like DNA-binding domain superfamily/Winged helix DNA-binding domain"/>
    <property type="match status" value="1"/>
</dbReference>
<evidence type="ECO:0000313" key="11">
    <source>
        <dbReference type="EMBL" id="KAK7299824.1"/>
    </source>
</evidence>
<proteinExistence type="predicted"/>
<organism evidence="11 12">
    <name type="scientific">Clitoria ternatea</name>
    <name type="common">Butterfly pea</name>
    <dbReference type="NCBI Taxonomy" id="43366"/>
    <lineage>
        <taxon>Eukaryota</taxon>
        <taxon>Viridiplantae</taxon>
        <taxon>Streptophyta</taxon>
        <taxon>Embryophyta</taxon>
        <taxon>Tracheophyta</taxon>
        <taxon>Spermatophyta</taxon>
        <taxon>Magnoliopsida</taxon>
        <taxon>eudicotyledons</taxon>
        <taxon>Gunneridae</taxon>
        <taxon>Pentapetalae</taxon>
        <taxon>rosids</taxon>
        <taxon>fabids</taxon>
        <taxon>Fabales</taxon>
        <taxon>Fabaceae</taxon>
        <taxon>Papilionoideae</taxon>
        <taxon>50 kb inversion clade</taxon>
        <taxon>NPAAA clade</taxon>
        <taxon>indigoferoid/millettioid clade</taxon>
        <taxon>Phaseoleae</taxon>
        <taxon>Clitoria</taxon>
    </lineage>
</organism>
<keyword evidence="2" id="KW-0489">Methyltransferase</keyword>